<dbReference type="GO" id="GO:0071555">
    <property type="term" value="P:cell wall organization"/>
    <property type="evidence" value="ECO:0007669"/>
    <property type="project" value="UniProtKB-KW"/>
</dbReference>
<dbReference type="PIRSF" id="PIRSF001043">
    <property type="entry name" value="Endoglucanase_B"/>
    <property type="match status" value="1"/>
</dbReference>
<dbReference type="InterPro" id="IPR017853">
    <property type="entry name" value="GH"/>
</dbReference>
<evidence type="ECO:0000259" key="11">
    <source>
        <dbReference type="Pfam" id="PF03442"/>
    </source>
</evidence>
<name>W3WTC8_PESFW</name>
<evidence type="ECO:0000259" key="10">
    <source>
        <dbReference type="Pfam" id="PF00150"/>
    </source>
</evidence>
<evidence type="ECO:0000256" key="8">
    <source>
        <dbReference type="ARBA" id="ARBA00023326"/>
    </source>
</evidence>
<dbReference type="GO" id="GO:0009986">
    <property type="term" value="C:cell surface"/>
    <property type="evidence" value="ECO:0007669"/>
    <property type="project" value="TreeGrafter"/>
</dbReference>
<evidence type="ECO:0000256" key="7">
    <source>
        <dbReference type="ARBA" id="ARBA00023316"/>
    </source>
</evidence>
<dbReference type="Pfam" id="PF03442">
    <property type="entry name" value="CBM_X2"/>
    <property type="match status" value="1"/>
</dbReference>
<dbReference type="InterPro" id="IPR001547">
    <property type="entry name" value="Glyco_hydro_5"/>
</dbReference>
<proteinExistence type="inferred from homology"/>
<keyword evidence="7" id="KW-0961">Cell wall biogenesis/degradation</keyword>
<accession>W3WTC8</accession>
<dbReference type="HOGENOM" id="CLU_018668_0_0_1"/>
<evidence type="ECO:0000256" key="4">
    <source>
        <dbReference type="ARBA" id="ARBA00023001"/>
    </source>
</evidence>
<keyword evidence="3 9" id="KW-0378">Hydrolase</keyword>
<keyword evidence="2" id="KW-0732">Signal</keyword>
<dbReference type="Gene3D" id="2.60.40.10">
    <property type="entry name" value="Immunoglobulins"/>
    <property type="match status" value="1"/>
</dbReference>
<dbReference type="SUPFAM" id="SSF81296">
    <property type="entry name" value="E set domains"/>
    <property type="match status" value="1"/>
</dbReference>
<dbReference type="STRING" id="1229662.W3WTC8"/>
<organism evidence="12 13">
    <name type="scientific">Pestalotiopsis fici (strain W106-1 / CGMCC3.15140)</name>
    <dbReference type="NCBI Taxonomy" id="1229662"/>
    <lineage>
        <taxon>Eukaryota</taxon>
        <taxon>Fungi</taxon>
        <taxon>Dikarya</taxon>
        <taxon>Ascomycota</taxon>
        <taxon>Pezizomycotina</taxon>
        <taxon>Sordariomycetes</taxon>
        <taxon>Xylariomycetidae</taxon>
        <taxon>Amphisphaeriales</taxon>
        <taxon>Sporocadaceae</taxon>
        <taxon>Pestalotiopsis</taxon>
    </lineage>
</organism>
<dbReference type="InterPro" id="IPR016282">
    <property type="entry name" value="Glyco_hydro_5_endoGlcnase_B"/>
</dbReference>
<dbReference type="GO" id="GO:0008422">
    <property type="term" value="F:beta-glucosidase activity"/>
    <property type="evidence" value="ECO:0007669"/>
    <property type="project" value="TreeGrafter"/>
</dbReference>
<dbReference type="InterPro" id="IPR005102">
    <property type="entry name" value="Carbo-bd_X2"/>
</dbReference>
<gene>
    <name evidence="12" type="ORF">PFICI_10979</name>
</gene>
<evidence type="ECO:0000256" key="9">
    <source>
        <dbReference type="RuleBase" id="RU361153"/>
    </source>
</evidence>
<evidence type="ECO:0000256" key="5">
    <source>
        <dbReference type="ARBA" id="ARBA00023277"/>
    </source>
</evidence>
<evidence type="ECO:0008006" key="14">
    <source>
        <dbReference type="Google" id="ProtNLM"/>
    </source>
</evidence>
<dbReference type="InParanoid" id="W3WTC8"/>
<dbReference type="Proteomes" id="UP000030651">
    <property type="component" value="Unassembled WGS sequence"/>
</dbReference>
<evidence type="ECO:0000256" key="3">
    <source>
        <dbReference type="ARBA" id="ARBA00022801"/>
    </source>
</evidence>
<feature type="domain" description="Glycoside hydrolase family 5" evidence="10">
    <location>
        <begin position="55"/>
        <end position="334"/>
    </location>
</feature>
<dbReference type="OrthoDB" id="412536at2759"/>
<dbReference type="Pfam" id="PF00150">
    <property type="entry name" value="Cellulase"/>
    <property type="match status" value="1"/>
</dbReference>
<keyword evidence="13" id="KW-1185">Reference proteome</keyword>
<keyword evidence="8" id="KW-0624">Polysaccharide degradation</keyword>
<comment type="similarity">
    <text evidence="1 9">Belongs to the glycosyl hydrolase 5 (cellulase A) family.</text>
</comment>
<dbReference type="InterPro" id="IPR050386">
    <property type="entry name" value="Glycosyl_hydrolase_5"/>
</dbReference>
<dbReference type="GO" id="GO:0005576">
    <property type="term" value="C:extracellular region"/>
    <property type="evidence" value="ECO:0007669"/>
    <property type="project" value="TreeGrafter"/>
</dbReference>
<dbReference type="InterPro" id="IPR013783">
    <property type="entry name" value="Ig-like_fold"/>
</dbReference>
<dbReference type="GO" id="GO:0005978">
    <property type="term" value="P:glycogen biosynthetic process"/>
    <property type="evidence" value="ECO:0007669"/>
    <property type="project" value="UniProtKB-UniPathway"/>
</dbReference>
<dbReference type="SUPFAM" id="SSF51445">
    <property type="entry name" value="(Trans)glycosidases"/>
    <property type="match status" value="1"/>
</dbReference>
<sequence>MRLPNQLLQGFAAATFGTIIVQAQASCSDSFSPLTASAFTASLSPGWNLGNTLDAFPTEGSWNNAPVESSTFDDVKAAGFKSVRIPEVTWAYHFTGSSNEGDSPNWDLDPSWLQRVSDVIDMVTDRGLYVIVNAHHDSALWANVAISGANYTMIEEKFYRLWYQIGTSLGCKASTVAFEPINEPPGSTAEHAAELNKLNNVFLQAINDAGGFNSQRVVTLVGPGEDMARTSQYFERPDPIYTNPYALQVHYYSPYAFTSAAWGKTIWGSDADKQALESDFSLLRNNFTDIPVVIGEWLVSPVMTETAGRWRYYDYLSQMAVKYNFATIIWDSGADHLDRAAHAWHDPTSLSVHANALMSISNSLPDATTDSSLTTQFTSAYIFHRLGSTVQDYDLLFKLNGNSVSSITDGSTTLSAGTQYYLEGDNITISASYLSDYFASSATGVLGTLIITFSAGTAIPVQILQWDVPVATTTSAKAIAGNDTAVSITWKGLGKPATVSAYKSDGSFLVDDWTIYLGPLEQGRTTFGGQWNFAWNQAGVTITGTAASAVVAANQSTTFVVEAYPRVAGNSANFTLTV</sequence>
<dbReference type="UniPathway" id="UPA00164"/>
<reference evidence="13" key="1">
    <citation type="journal article" date="2015" name="BMC Genomics">
        <title>Genomic and transcriptomic analysis of the endophytic fungus Pestalotiopsis fici reveals its lifestyle and high potential for synthesis of natural products.</title>
        <authorList>
            <person name="Wang X."/>
            <person name="Zhang X."/>
            <person name="Liu L."/>
            <person name="Xiang M."/>
            <person name="Wang W."/>
            <person name="Sun X."/>
            <person name="Che Y."/>
            <person name="Guo L."/>
            <person name="Liu G."/>
            <person name="Guo L."/>
            <person name="Wang C."/>
            <person name="Yin W.B."/>
            <person name="Stadler M."/>
            <person name="Zhang X."/>
            <person name="Liu X."/>
        </authorList>
    </citation>
    <scope>NUCLEOTIDE SEQUENCE [LARGE SCALE GENOMIC DNA]</scope>
    <source>
        <strain evidence="13">W106-1 / CGMCC3.15140</strain>
    </source>
</reference>
<protein>
    <recommendedName>
        <fullName evidence="14">Glycoside hydrolase family 5 domain-containing protein</fullName>
    </recommendedName>
</protein>
<evidence type="ECO:0000256" key="6">
    <source>
        <dbReference type="ARBA" id="ARBA00023295"/>
    </source>
</evidence>
<dbReference type="Gene3D" id="3.20.20.80">
    <property type="entry name" value="Glycosidases"/>
    <property type="match status" value="1"/>
</dbReference>
<dbReference type="InterPro" id="IPR014756">
    <property type="entry name" value="Ig_E-set"/>
</dbReference>
<dbReference type="eggNOG" id="ENOG502RFQF">
    <property type="taxonomic scope" value="Eukaryota"/>
</dbReference>
<dbReference type="FunFam" id="3.20.20.80:FF:000152">
    <property type="entry name" value="Extracellular endoglucanase"/>
    <property type="match status" value="1"/>
</dbReference>
<dbReference type="EMBL" id="KI912116">
    <property type="protein sequence ID" value="ETS77105.1"/>
    <property type="molecule type" value="Genomic_DNA"/>
</dbReference>
<keyword evidence="4" id="KW-0136">Cellulose degradation</keyword>
<dbReference type="GO" id="GO:0030245">
    <property type="term" value="P:cellulose catabolic process"/>
    <property type="evidence" value="ECO:0007669"/>
    <property type="project" value="UniProtKB-KW"/>
</dbReference>
<evidence type="ECO:0000313" key="12">
    <source>
        <dbReference type="EMBL" id="ETS77105.1"/>
    </source>
</evidence>
<dbReference type="RefSeq" id="XP_007837751.1">
    <property type="nucleotide sequence ID" value="XM_007839560.1"/>
</dbReference>
<keyword evidence="5" id="KW-0119">Carbohydrate metabolism</keyword>
<dbReference type="AlphaFoldDB" id="W3WTC8"/>
<dbReference type="PANTHER" id="PTHR31297:SF41">
    <property type="entry name" value="ENDOGLUCANASE, PUTATIVE (AFU_ORTHOLOGUE AFUA_5G01830)-RELATED"/>
    <property type="match status" value="1"/>
</dbReference>
<dbReference type="PANTHER" id="PTHR31297">
    <property type="entry name" value="GLUCAN ENDO-1,6-BETA-GLUCOSIDASE B"/>
    <property type="match status" value="1"/>
</dbReference>
<dbReference type="GeneID" id="19275992"/>
<dbReference type="OMA" id="NAYHELH"/>
<feature type="domain" description="Carbohydrate binding X2" evidence="11">
    <location>
        <begin position="378"/>
        <end position="463"/>
    </location>
</feature>
<keyword evidence="6 9" id="KW-0326">Glycosidase</keyword>
<evidence type="ECO:0000256" key="1">
    <source>
        <dbReference type="ARBA" id="ARBA00005641"/>
    </source>
</evidence>
<evidence type="ECO:0000313" key="13">
    <source>
        <dbReference type="Proteomes" id="UP000030651"/>
    </source>
</evidence>
<evidence type="ECO:0000256" key="2">
    <source>
        <dbReference type="ARBA" id="ARBA00022729"/>
    </source>
</evidence>
<dbReference type="KEGG" id="pfy:PFICI_10979"/>